<sequence length="152" mass="17097">MKSIQDSVDVAVPVRIAYNQWTQFETFPEFMGGVEDVRQITPTTTRWTTKVEGVRREFTAEITEQHPDERIAWKTVDGLHHAGVVTFHRLNDHSSRVTLQLEFEPEGFTEKAGAALGMVGLQTKGDLTRFKEYIEHQGTATGGWRGEVAPPA</sequence>
<dbReference type="PANTHER" id="PTHR33824:SF7">
    <property type="entry name" value="POLYKETIDE CYCLASE_DEHYDRASE AND LIPID TRANSPORT SUPERFAMILY PROTEIN"/>
    <property type="match status" value="1"/>
</dbReference>
<comment type="caution">
    <text evidence="2">The sequence shown here is derived from an EMBL/GenBank/DDBJ whole genome shotgun (WGS) entry which is preliminary data.</text>
</comment>
<keyword evidence="3" id="KW-1185">Reference proteome</keyword>
<dbReference type="InterPro" id="IPR023393">
    <property type="entry name" value="START-like_dom_sf"/>
</dbReference>
<evidence type="ECO:0000259" key="1">
    <source>
        <dbReference type="Pfam" id="PF03364"/>
    </source>
</evidence>
<dbReference type="RefSeq" id="WP_185066400.1">
    <property type="nucleotide sequence ID" value="NZ_BAABJP010000007.1"/>
</dbReference>
<proteinExistence type="predicted"/>
<reference evidence="3" key="1">
    <citation type="journal article" date="2019" name="Int. J. Syst. Evol. Microbiol.">
        <title>The Global Catalogue of Microorganisms (GCM) 10K type strain sequencing project: providing services to taxonomists for standard genome sequencing and annotation.</title>
        <authorList>
            <consortium name="The Broad Institute Genomics Platform"/>
            <consortium name="The Broad Institute Genome Sequencing Center for Infectious Disease"/>
            <person name="Wu L."/>
            <person name="Ma J."/>
        </authorList>
    </citation>
    <scope>NUCLEOTIDE SEQUENCE [LARGE SCALE GENOMIC DNA]</scope>
    <source>
        <strain evidence="3">JCM 18303</strain>
    </source>
</reference>
<gene>
    <name evidence="2" type="ORF">GCM10023321_21900</name>
</gene>
<organism evidence="2 3">
    <name type="scientific">Pseudonocardia eucalypti</name>
    <dbReference type="NCBI Taxonomy" id="648755"/>
    <lineage>
        <taxon>Bacteria</taxon>
        <taxon>Bacillati</taxon>
        <taxon>Actinomycetota</taxon>
        <taxon>Actinomycetes</taxon>
        <taxon>Pseudonocardiales</taxon>
        <taxon>Pseudonocardiaceae</taxon>
        <taxon>Pseudonocardia</taxon>
    </lineage>
</organism>
<dbReference type="SUPFAM" id="SSF55961">
    <property type="entry name" value="Bet v1-like"/>
    <property type="match status" value="1"/>
</dbReference>
<dbReference type="CDD" id="cd07817">
    <property type="entry name" value="SRPBCC_8"/>
    <property type="match status" value="1"/>
</dbReference>
<feature type="domain" description="Coenzyme Q-binding protein COQ10 START" evidence="1">
    <location>
        <begin position="10"/>
        <end position="129"/>
    </location>
</feature>
<dbReference type="Pfam" id="PF03364">
    <property type="entry name" value="Polyketide_cyc"/>
    <property type="match status" value="1"/>
</dbReference>
<dbReference type="EMBL" id="BAABJP010000007">
    <property type="protein sequence ID" value="GAA5152718.1"/>
    <property type="molecule type" value="Genomic_DNA"/>
</dbReference>
<accession>A0ABP9PV71</accession>
<name>A0ABP9PV71_9PSEU</name>
<evidence type="ECO:0000313" key="3">
    <source>
        <dbReference type="Proteomes" id="UP001428817"/>
    </source>
</evidence>
<dbReference type="PANTHER" id="PTHR33824">
    <property type="entry name" value="POLYKETIDE CYCLASE/DEHYDRASE AND LIPID TRANSPORT SUPERFAMILY PROTEIN"/>
    <property type="match status" value="1"/>
</dbReference>
<dbReference type="Proteomes" id="UP001428817">
    <property type="component" value="Unassembled WGS sequence"/>
</dbReference>
<dbReference type="Gene3D" id="3.30.530.20">
    <property type="match status" value="1"/>
</dbReference>
<dbReference type="InterPro" id="IPR005031">
    <property type="entry name" value="COQ10_START"/>
</dbReference>
<dbReference type="InterPro" id="IPR047137">
    <property type="entry name" value="ORF3"/>
</dbReference>
<evidence type="ECO:0000313" key="2">
    <source>
        <dbReference type="EMBL" id="GAA5152718.1"/>
    </source>
</evidence>
<protein>
    <submittedName>
        <fullName evidence="2">SRPBCC family protein</fullName>
    </submittedName>
</protein>